<evidence type="ECO:0000256" key="2">
    <source>
        <dbReference type="ARBA" id="ARBA00007945"/>
    </source>
</evidence>
<feature type="compositionally biased region" description="Polar residues" evidence="6">
    <location>
        <begin position="117"/>
        <end position="129"/>
    </location>
</feature>
<gene>
    <name evidence="9" type="ORF">JEQ12_004444</name>
</gene>
<dbReference type="InterPro" id="IPR036726">
    <property type="entry name" value="GTP1_OBG_dom_sf"/>
</dbReference>
<sequence>MSVAFASARPRGKGEVTQQTIQKMLDENHHLIQCILDYQSKGKTAECTQYQQILHRNLVYLATIADSNQNMQSLLPAPPTQSMTLGPGGLSQSGSAQGLHSQGSLSDAIGAGLPPSSLMQAQIGNGPNHVSLQQTAQSTLPTTSMSMSGSGHGSGPGYSHSGPASQSVPLQSQGAISNYVSRANINMQSNPVSMMHQQAASSHYSAAQGGSQHYQGQSMAMMGQSGQGGGVMGQRPMAPYRPSQQGSSQQYLGQEEYYGGEQYGHGQAASEPMSQQYYPDGHGDYAYQPASYTEQSYDRSFEDSTQHYYEGGNSQYSQQQTGYQQGTAQQQTYSQQQYPNQQSYPGQQQGYVDQQVKSLSSVLSQYQGFDGEDGGRKNCFGRNGAVLYIRVPVGTLVKEGNEVLADLSRPGDKFIAAVGGAGGKGNRFFLANDNRAPTTCTPGQPGQERVLFLELKTVAHAGLVGFPNAGKSSLLRAISNARPTVASYPFTTLNPHVGIVHYEDHQQIAVADIPGIIRGAHQNRGLGLAFLRHIERCPFLLFLVDLSVPEPWTQLDDLKYELEQYDEGLSKRPYAVVANKIDLPQARARLPQLQARLGQEAIALSAATGENLEELLLRLKELHDRHVATELEHGRQPLQW</sequence>
<dbReference type="Gene3D" id="2.70.210.12">
    <property type="entry name" value="GTP1/OBG domain"/>
    <property type="match status" value="1"/>
</dbReference>
<dbReference type="GO" id="GO:0042254">
    <property type="term" value="P:ribosome biogenesis"/>
    <property type="evidence" value="ECO:0007669"/>
    <property type="project" value="UniProtKB-UniRule"/>
</dbReference>
<dbReference type="EMBL" id="JAEMGP010000013">
    <property type="protein sequence ID" value="KAG5201681.1"/>
    <property type="molecule type" value="Genomic_DNA"/>
</dbReference>
<evidence type="ECO:0000259" key="7">
    <source>
        <dbReference type="PROSITE" id="PS51710"/>
    </source>
</evidence>
<evidence type="ECO:0000256" key="6">
    <source>
        <dbReference type="SAM" id="MobiDB-lite"/>
    </source>
</evidence>
<dbReference type="FunFam" id="3.40.50.300:FF:001339">
    <property type="entry name" value="Mitochondrial ribosome-associated GTPase 2"/>
    <property type="match status" value="1"/>
</dbReference>
<protein>
    <recommendedName>
        <fullName evidence="11">Calcium-responsive transactivator</fullName>
    </recommendedName>
</protein>
<comment type="similarity">
    <text evidence="2">Belongs to the SS18 family.</text>
</comment>
<feature type="region of interest" description="Disordered" evidence="6">
    <location>
        <begin position="195"/>
        <end position="250"/>
    </location>
</feature>
<dbReference type="PANTHER" id="PTHR11702">
    <property type="entry name" value="DEVELOPMENTALLY REGULATED GTP-BINDING PROTEIN-RELATED"/>
    <property type="match status" value="1"/>
</dbReference>
<dbReference type="InterPro" id="IPR006073">
    <property type="entry name" value="GTP-bd"/>
</dbReference>
<feature type="compositionally biased region" description="Low complexity" evidence="6">
    <location>
        <begin position="196"/>
        <end position="224"/>
    </location>
</feature>
<name>A0A836A3Y7_SHEEP</name>
<dbReference type="Gene3D" id="3.40.50.300">
    <property type="entry name" value="P-loop containing nucleotide triphosphate hydrolases"/>
    <property type="match status" value="1"/>
</dbReference>
<evidence type="ECO:0000256" key="3">
    <source>
        <dbReference type="ARBA" id="ARBA00022517"/>
    </source>
</evidence>
<dbReference type="PRINTS" id="PR00326">
    <property type="entry name" value="GTP1OBG"/>
</dbReference>
<comment type="similarity">
    <text evidence="1">Belongs to the TRAFAC class OBG-HflX-like GTPase superfamily. OBG GTPase family.</text>
</comment>
<accession>A0A836A3Y7</accession>
<evidence type="ECO:0008006" key="11">
    <source>
        <dbReference type="Google" id="ProtNLM"/>
    </source>
</evidence>
<organism evidence="9 10">
    <name type="scientific">Ovis aries</name>
    <name type="common">Sheep</name>
    <dbReference type="NCBI Taxonomy" id="9940"/>
    <lineage>
        <taxon>Eukaryota</taxon>
        <taxon>Metazoa</taxon>
        <taxon>Chordata</taxon>
        <taxon>Craniata</taxon>
        <taxon>Vertebrata</taxon>
        <taxon>Euteleostomi</taxon>
        <taxon>Mammalia</taxon>
        <taxon>Eutheria</taxon>
        <taxon>Laurasiatheria</taxon>
        <taxon>Artiodactyla</taxon>
        <taxon>Ruminantia</taxon>
        <taxon>Pecora</taxon>
        <taxon>Bovidae</taxon>
        <taxon>Caprinae</taxon>
        <taxon>Ovis</taxon>
    </lineage>
</organism>
<dbReference type="InterPro" id="IPR006169">
    <property type="entry name" value="GTP1_OBG_dom"/>
</dbReference>
<feature type="compositionally biased region" description="Low complexity" evidence="6">
    <location>
        <begin position="311"/>
        <end position="347"/>
    </location>
</feature>
<dbReference type="GO" id="GO:0003924">
    <property type="term" value="F:GTPase activity"/>
    <property type="evidence" value="ECO:0007669"/>
    <property type="project" value="InterPro"/>
</dbReference>
<feature type="compositionally biased region" description="Low complexity" evidence="6">
    <location>
        <begin position="92"/>
        <end position="106"/>
    </location>
</feature>
<dbReference type="Pfam" id="PF05030">
    <property type="entry name" value="SSXT"/>
    <property type="match status" value="1"/>
</dbReference>
<feature type="region of interest" description="Disordered" evidence="6">
    <location>
        <begin position="141"/>
        <end position="170"/>
    </location>
</feature>
<dbReference type="SUPFAM" id="SSF52540">
    <property type="entry name" value="P-loop containing nucleoside triphosphate hydrolases"/>
    <property type="match status" value="1"/>
</dbReference>
<dbReference type="GO" id="GO:0005525">
    <property type="term" value="F:GTP binding"/>
    <property type="evidence" value="ECO:0007669"/>
    <property type="project" value="UniProtKB-KW"/>
</dbReference>
<dbReference type="SUPFAM" id="SSF82051">
    <property type="entry name" value="Obg GTP-binding protein N-terminal domain"/>
    <property type="match status" value="1"/>
</dbReference>
<dbReference type="GO" id="GO:0000287">
    <property type="term" value="F:magnesium ion binding"/>
    <property type="evidence" value="ECO:0007669"/>
    <property type="project" value="InterPro"/>
</dbReference>
<dbReference type="NCBIfam" id="TIGR02729">
    <property type="entry name" value="Obg_CgtA"/>
    <property type="match status" value="1"/>
</dbReference>
<dbReference type="PROSITE" id="PS51883">
    <property type="entry name" value="OBG"/>
    <property type="match status" value="1"/>
</dbReference>
<dbReference type="InterPro" id="IPR045086">
    <property type="entry name" value="OBG_GTPase"/>
</dbReference>
<feature type="compositionally biased region" description="Basic and acidic residues" evidence="6">
    <location>
        <begin position="296"/>
        <end position="305"/>
    </location>
</feature>
<dbReference type="PROSITE" id="PS51710">
    <property type="entry name" value="G_OBG"/>
    <property type="match status" value="1"/>
</dbReference>
<feature type="domain" description="Obg" evidence="8">
    <location>
        <begin position="351"/>
        <end position="458"/>
    </location>
</feature>
<dbReference type="InterPro" id="IPR014100">
    <property type="entry name" value="GTP-bd_Obg/CgtA"/>
</dbReference>
<keyword evidence="4" id="KW-0547">Nucleotide-binding</keyword>
<dbReference type="InterPro" id="IPR027417">
    <property type="entry name" value="P-loop_NTPase"/>
</dbReference>
<dbReference type="CDD" id="cd01898">
    <property type="entry name" value="Obg"/>
    <property type="match status" value="1"/>
</dbReference>
<keyword evidence="3" id="KW-0690">Ribosome biogenesis</keyword>
<evidence type="ECO:0000259" key="8">
    <source>
        <dbReference type="PROSITE" id="PS51883"/>
    </source>
</evidence>
<reference evidence="9 10" key="1">
    <citation type="submission" date="2020-12" db="EMBL/GenBank/DDBJ databases">
        <title>De novo assembly of Tibetan sheep genome.</title>
        <authorList>
            <person name="Li X."/>
        </authorList>
    </citation>
    <scope>NUCLEOTIDE SEQUENCE [LARGE SCALE GENOMIC DNA]</scope>
    <source>
        <tissue evidence="9">Heart</tissue>
    </source>
</reference>
<dbReference type="AlphaFoldDB" id="A0A836A3Y7"/>
<feature type="region of interest" description="Disordered" evidence="6">
    <location>
        <begin position="262"/>
        <end position="347"/>
    </location>
</feature>
<dbReference type="PANTHER" id="PTHR11702:SF31">
    <property type="entry name" value="MITOCHONDRIAL RIBOSOME-ASSOCIATED GTPASE 2"/>
    <property type="match status" value="1"/>
</dbReference>
<feature type="domain" description="OBG-type G" evidence="7">
    <location>
        <begin position="459"/>
        <end position="624"/>
    </location>
</feature>
<evidence type="ECO:0000256" key="4">
    <source>
        <dbReference type="ARBA" id="ARBA00022741"/>
    </source>
</evidence>
<evidence type="ECO:0000256" key="1">
    <source>
        <dbReference type="ARBA" id="ARBA00007699"/>
    </source>
</evidence>
<evidence type="ECO:0000256" key="5">
    <source>
        <dbReference type="ARBA" id="ARBA00023134"/>
    </source>
</evidence>
<dbReference type="InterPro" id="IPR007726">
    <property type="entry name" value="SS18_N"/>
</dbReference>
<evidence type="ECO:0000313" key="9">
    <source>
        <dbReference type="EMBL" id="KAG5201681.1"/>
    </source>
</evidence>
<dbReference type="Pfam" id="PF01018">
    <property type="entry name" value="GTP1_OBG"/>
    <property type="match status" value="1"/>
</dbReference>
<dbReference type="Proteomes" id="UP000664991">
    <property type="component" value="Unassembled WGS sequence"/>
</dbReference>
<feature type="region of interest" description="Disordered" evidence="6">
    <location>
        <begin position="72"/>
        <end position="129"/>
    </location>
</feature>
<comment type="caution">
    <text evidence="9">The sequence shown here is derived from an EMBL/GenBank/DDBJ whole genome shotgun (WGS) entry which is preliminary data.</text>
</comment>
<dbReference type="InterPro" id="IPR031167">
    <property type="entry name" value="G_OBG"/>
</dbReference>
<evidence type="ECO:0000313" key="10">
    <source>
        <dbReference type="Proteomes" id="UP000664991"/>
    </source>
</evidence>
<dbReference type="GO" id="GO:0005739">
    <property type="term" value="C:mitochondrion"/>
    <property type="evidence" value="ECO:0007669"/>
    <property type="project" value="TreeGrafter"/>
</dbReference>
<proteinExistence type="inferred from homology"/>
<dbReference type="Pfam" id="PF01926">
    <property type="entry name" value="MMR_HSR1"/>
    <property type="match status" value="1"/>
</dbReference>
<keyword evidence="5" id="KW-0342">GTP-binding</keyword>